<dbReference type="InterPro" id="IPR001789">
    <property type="entry name" value="Sig_transdc_resp-reg_receiver"/>
</dbReference>
<dbReference type="SUPFAM" id="SSF52172">
    <property type="entry name" value="CheY-like"/>
    <property type="match status" value="1"/>
</dbReference>
<organism evidence="6 7">
    <name type="scientific">Methylobacterium durans</name>
    <dbReference type="NCBI Taxonomy" id="2202825"/>
    <lineage>
        <taxon>Bacteria</taxon>
        <taxon>Pseudomonadati</taxon>
        <taxon>Pseudomonadota</taxon>
        <taxon>Alphaproteobacteria</taxon>
        <taxon>Hyphomicrobiales</taxon>
        <taxon>Methylobacteriaceae</taxon>
        <taxon>Methylobacterium</taxon>
    </lineage>
</organism>
<dbReference type="PROSITE" id="PS50110">
    <property type="entry name" value="RESPONSE_REGULATORY"/>
    <property type="match status" value="1"/>
</dbReference>
<keyword evidence="7" id="KW-1185">Reference proteome</keyword>
<dbReference type="AlphaFoldDB" id="A0A2U8W2Z6"/>
<keyword evidence="3" id="KW-0804">Transcription</keyword>
<sequence>MNAFNDLRALVVDDQSMMAELLKSILGKLGFVDVAVAESGAEALERLRSERFHLVLADLKMEPMSGLRLVQFIRADAALKDTCVLMATASRDIASAASAKHVGVDDYLLKPFTPATLRARLEKLMPLLRRADG</sequence>
<reference evidence="7" key="1">
    <citation type="submission" date="2018-05" db="EMBL/GenBank/DDBJ databases">
        <title>Complete Genome Sequence of Methylobacterium sp. 17SD2-17.</title>
        <authorList>
            <person name="Srinivasan S."/>
        </authorList>
    </citation>
    <scope>NUCLEOTIDE SEQUENCE [LARGE SCALE GENOMIC DNA]</scope>
    <source>
        <strain evidence="7">17SD2-17</strain>
    </source>
</reference>
<accession>A0A2U8W2Z6</accession>
<feature type="domain" description="Response regulatory" evidence="5">
    <location>
        <begin position="8"/>
        <end position="125"/>
    </location>
</feature>
<evidence type="ECO:0000256" key="2">
    <source>
        <dbReference type="ARBA" id="ARBA00023015"/>
    </source>
</evidence>
<keyword evidence="1 4" id="KW-0597">Phosphoprotein</keyword>
<dbReference type="PANTHER" id="PTHR44591">
    <property type="entry name" value="STRESS RESPONSE REGULATOR PROTEIN 1"/>
    <property type="match status" value="1"/>
</dbReference>
<dbReference type="SMART" id="SM00448">
    <property type="entry name" value="REC"/>
    <property type="match status" value="1"/>
</dbReference>
<evidence type="ECO:0000313" key="6">
    <source>
        <dbReference type="EMBL" id="AWN40449.1"/>
    </source>
</evidence>
<dbReference type="KEGG" id="mets:DK389_07775"/>
<dbReference type="GO" id="GO:0000160">
    <property type="term" value="P:phosphorelay signal transduction system"/>
    <property type="evidence" value="ECO:0007669"/>
    <property type="project" value="InterPro"/>
</dbReference>
<name>A0A2U8W2Z6_9HYPH</name>
<evidence type="ECO:0000256" key="3">
    <source>
        <dbReference type="ARBA" id="ARBA00023163"/>
    </source>
</evidence>
<dbReference type="InterPro" id="IPR050595">
    <property type="entry name" value="Bact_response_regulator"/>
</dbReference>
<gene>
    <name evidence="6" type="ORF">DK389_07775</name>
</gene>
<evidence type="ECO:0000256" key="1">
    <source>
        <dbReference type="ARBA" id="ARBA00022553"/>
    </source>
</evidence>
<dbReference type="OrthoDB" id="9800897at2"/>
<dbReference type="Pfam" id="PF00072">
    <property type="entry name" value="Response_reg"/>
    <property type="match status" value="1"/>
</dbReference>
<proteinExistence type="predicted"/>
<dbReference type="Gene3D" id="3.40.50.2300">
    <property type="match status" value="1"/>
</dbReference>
<keyword evidence="2" id="KW-0805">Transcription regulation</keyword>
<dbReference type="RefSeq" id="WP_109888604.1">
    <property type="nucleotide sequence ID" value="NZ_CP029550.1"/>
</dbReference>
<dbReference type="InterPro" id="IPR011006">
    <property type="entry name" value="CheY-like_superfamily"/>
</dbReference>
<feature type="modified residue" description="4-aspartylphosphate" evidence="4">
    <location>
        <position position="58"/>
    </location>
</feature>
<dbReference type="Proteomes" id="UP000245926">
    <property type="component" value="Chromosome"/>
</dbReference>
<evidence type="ECO:0000313" key="7">
    <source>
        <dbReference type="Proteomes" id="UP000245926"/>
    </source>
</evidence>
<dbReference type="PANTHER" id="PTHR44591:SF3">
    <property type="entry name" value="RESPONSE REGULATORY DOMAIN-CONTAINING PROTEIN"/>
    <property type="match status" value="1"/>
</dbReference>
<evidence type="ECO:0000259" key="5">
    <source>
        <dbReference type="PROSITE" id="PS50110"/>
    </source>
</evidence>
<dbReference type="EMBL" id="CP029550">
    <property type="protein sequence ID" value="AWN40449.1"/>
    <property type="molecule type" value="Genomic_DNA"/>
</dbReference>
<protein>
    <recommendedName>
        <fullName evidence="5">Response regulatory domain-containing protein</fullName>
    </recommendedName>
</protein>
<evidence type="ECO:0000256" key="4">
    <source>
        <dbReference type="PROSITE-ProRule" id="PRU00169"/>
    </source>
</evidence>